<comment type="caution">
    <text evidence="7">The sequence shown here is derived from an EMBL/GenBank/DDBJ whole genome shotgun (WGS) entry which is preliminary data.</text>
</comment>
<evidence type="ECO:0000256" key="4">
    <source>
        <dbReference type="ARBA" id="ARBA00023128"/>
    </source>
</evidence>
<dbReference type="OMA" id="EQPIQKM"/>
<proteinExistence type="predicted"/>
<sequence length="936" mass="106203">MSHHNIDDSNSSSSSSEQSEGDEEFDEEDEDEDEYEQECPTTGMKHPPQLNSYGDALKPGKDALHWGVLRPFDSSYPGIDLYGSKMYIGPHSFNYVLENVSVEVCISYIHPGEASLEITSSNGFVYINQRTVRKGDKVVLKEEDEIGFYYSKTYIFTLFFDEKPQMCLIDEMKTNQGIMVFNKEQPIQRMVFPEIKTPIKQISQTEVLKAIFKKFGRNRISQDVEGKVLRKEMNKATLKFLRPCEIEALKYTCEIPFVHPELIKFTKSITSLYRTLLLTIPKGGMKHLSRVVHALADEYDVPMLEINYDTLGMTIDAKSQERKQFYAGQLVQFIGKGKRQRDFVDDIELGTKGVVLYVKDSHAAVNFDYFNKTVACFVDIEYLGNINEEIPDTDQRVIGKLDEIIDMYGRKNSSEDKKGKMIILINNISSMNDNIQLMSDFKSYLRAFQYSDKNAIIIGTMVTPPPPSKSQSGPQMDQSLCMLGVKEFRFETIPFSKATKDQQKDLNNISKLFGNVLKFSPPTGELERPWKALVNEDAKMEKIAKNREMIIAQTTALRIKLLQYPGEEMTETYTPEQIEKAIGIAIEEARNTTGIANELSKEQIAHGLNTVREKKNIDIEEMETDNEFEKKLLSDVIRADDINVSFDDIGALDDVKEVLNETITLPLKRSELFFSKLTQGAKGVLLFGPPGTGKTMLAKAVATESKSNFINVSMSSLGSKWFGEAEKYVKALFTLASKLSPCVIFVDEVDALLGKRSSSEHEAVRKMKNEFMSLWDGLKSKEMERVIVMAATNRPFDLDDAVLRRLSRRILVDLPNETNRVLILKKILRREDVEKDLNYSIIAQQTEGFSGSDLFALGQMVAMRPIKEYLAKEVKGQKKEMNPVLRPLSTQDFLEEVKKINPSVSKDSSSLNELRRWNSLYGEGASTASTSLKYFL</sequence>
<dbReference type="VEuPathDB" id="AmoebaDB:EHI_081930"/>
<accession>A0A5K1V9M5</accession>
<keyword evidence="3" id="KW-0067">ATP-binding</keyword>
<name>A0A5K1V9M5_ENTHI</name>
<dbReference type="AlphaFoldDB" id="A0A5K1V9M5"/>
<dbReference type="GO" id="GO:0005741">
    <property type="term" value="C:mitochondrial outer membrane"/>
    <property type="evidence" value="ECO:0007669"/>
    <property type="project" value="TreeGrafter"/>
</dbReference>
<dbReference type="PROSITE" id="PS00674">
    <property type="entry name" value="AAA"/>
    <property type="match status" value="1"/>
</dbReference>
<evidence type="ECO:0000256" key="2">
    <source>
        <dbReference type="ARBA" id="ARBA00022741"/>
    </source>
</evidence>
<dbReference type="InterPro" id="IPR008984">
    <property type="entry name" value="SMAD_FHA_dom_sf"/>
</dbReference>
<dbReference type="InterPro" id="IPR003960">
    <property type="entry name" value="ATPase_AAA_CS"/>
</dbReference>
<dbReference type="FunFam" id="3.40.50.300:FF:000416">
    <property type="entry name" value="p-loop nucleoside triphosphate hydrolase superfamily protein"/>
    <property type="match status" value="1"/>
</dbReference>
<dbReference type="VEuPathDB" id="AmoebaDB:EHI7A_171820"/>
<feature type="compositionally biased region" description="Acidic residues" evidence="5">
    <location>
        <begin position="19"/>
        <end position="37"/>
    </location>
</feature>
<dbReference type="Gene3D" id="2.60.200.20">
    <property type="match status" value="1"/>
</dbReference>
<dbReference type="PANTHER" id="PTHR45644">
    <property type="entry name" value="AAA ATPASE, PUTATIVE (AFU_ORTHOLOGUE AFUA_2G12920)-RELATED-RELATED"/>
    <property type="match status" value="1"/>
</dbReference>
<feature type="region of interest" description="Disordered" evidence="5">
    <location>
        <begin position="1"/>
        <end position="54"/>
    </location>
</feature>
<dbReference type="Proteomes" id="UP000078387">
    <property type="component" value="Unassembled WGS sequence"/>
</dbReference>
<feature type="domain" description="AAA+ ATPase" evidence="6">
    <location>
        <begin position="680"/>
        <end position="816"/>
    </location>
</feature>
<dbReference type="Gene3D" id="1.10.8.60">
    <property type="match status" value="1"/>
</dbReference>
<dbReference type="InterPro" id="IPR003959">
    <property type="entry name" value="ATPase_AAA_core"/>
</dbReference>
<dbReference type="VEuPathDB" id="AmoebaDB:KM1_267990"/>
<dbReference type="SUPFAM" id="SSF49879">
    <property type="entry name" value="SMAD/FHA domain"/>
    <property type="match status" value="1"/>
</dbReference>
<feature type="compositionally biased region" description="Low complexity" evidence="5">
    <location>
        <begin position="8"/>
        <end position="18"/>
    </location>
</feature>
<dbReference type="VEuPathDB" id="AmoebaDB:EHI8A_197020"/>
<dbReference type="VEuPathDB" id="AmoebaDB:EHI5A_215710"/>
<evidence type="ECO:0000313" key="8">
    <source>
        <dbReference type="Proteomes" id="UP000078387"/>
    </source>
</evidence>
<evidence type="ECO:0000256" key="1">
    <source>
        <dbReference type="ARBA" id="ARBA00004173"/>
    </source>
</evidence>
<comment type="subcellular location">
    <subcellularLocation>
        <location evidence="1">Mitochondrion</location>
    </subcellularLocation>
</comment>
<evidence type="ECO:0000256" key="5">
    <source>
        <dbReference type="SAM" id="MobiDB-lite"/>
    </source>
</evidence>
<dbReference type="SUPFAM" id="SSF52540">
    <property type="entry name" value="P-loop containing nucleoside triphosphate hydrolases"/>
    <property type="match status" value="1"/>
</dbReference>
<keyword evidence="2" id="KW-0547">Nucleotide-binding</keyword>
<dbReference type="GO" id="GO:0005524">
    <property type="term" value="F:ATP binding"/>
    <property type="evidence" value="ECO:0007669"/>
    <property type="project" value="UniProtKB-KW"/>
</dbReference>
<dbReference type="InterPro" id="IPR003593">
    <property type="entry name" value="AAA+_ATPase"/>
</dbReference>
<dbReference type="Gene3D" id="3.40.50.300">
    <property type="entry name" value="P-loop containing nucleotide triphosphate hydrolases"/>
    <property type="match status" value="1"/>
</dbReference>
<reference evidence="7 8" key="1">
    <citation type="submission" date="2016-05" db="EMBL/GenBank/DDBJ databases">
        <title>First whole genome sequencing of Entamoeba histolytica HM1:IMSS-clone-6.</title>
        <authorList>
            <person name="Mukherjee Avik.K."/>
            <person name="Izumyama S."/>
            <person name="Nakada-Tsukui K."/>
            <person name="Nozaki T."/>
        </authorList>
    </citation>
    <scope>NUCLEOTIDE SEQUENCE [LARGE SCALE GENOMIC DNA]</scope>
    <source>
        <strain evidence="7 8">HM1:IMSS clone 6</strain>
    </source>
</reference>
<evidence type="ECO:0000259" key="6">
    <source>
        <dbReference type="SMART" id="SM00382"/>
    </source>
</evidence>
<gene>
    <name evidence="7" type="ORF">CL6EHI_081930</name>
</gene>
<dbReference type="PANTHER" id="PTHR45644:SF56">
    <property type="entry name" value="AAA ATPASE, PUTATIVE (AFU_ORTHOLOGUE AFUA_2G12920)-RELATED"/>
    <property type="match status" value="1"/>
</dbReference>
<dbReference type="EMBL" id="BDEQ01000001">
    <property type="protein sequence ID" value="GAT96803.1"/>
    <property type="molecule type" value="Genomic_DNA"/>
</dbReference>
<evidence type="ECO:0000256" key="3">
    <source>
        <dbReference type="ARBA" id="ARBA00022840"/>
    </source>
</evidence>
<dbReference type="InterPro" id="IPR027417">
    <property type="entry name" value="P-loop_NTPase"/>
</dbReference>
<dbReference type="GO" id="GO:0016887">
    <property type="term" value="F:ATP hydrolysis activity"/>
    <property type="evidence" value="ECO:0007669"/>
    <property type="project" value="InterPro"/>
</dbReference>
<protein>
    <submittedName>
        <fullName evidence="7">ATPase AAA family protein</fullName>
    </submittedName>
</protein>
<dbReference type="Pfam" id="PF00004">
    <property type="entry name" value="AAA"/>
    <property type="match status" value="1"/>
</dbReference>
<dbReference type="SMART" id="SM00382">
    <property type="entry name" value="AAA"/>
    <property type="match status" value="1"/>
</dbReference>
<evidence type="ECO:0000313" key="7">
    <source>
        <dbReference type="EMBL" id="GAT96803.1"/>
    </source>
</evidence>
<organism evidence="7 8">
    <name type="scientific">Entamoeba histolytica</name>
    <dbReference type="NCBI Taxonomy" id="5759"/>
    <lineage>
        <taxon>Eukaryota</taxon>
        <taxon>Amoebozoa</taxon>
        <taxon>Evosea</taxon>
        <taxon>Archamoebae</taxon>
        <taxon>Mastigamoebida</taxon>
        <taxon>Entamoebidae</taxon>
        <taxon>Entamoeba</taxon>
    </lineage>
</organism>
<keyword evidence="4" id="KW-0496">Mitochondrion</keyword>
<dbReference type="InterPro" id="IPR051701">
    <property type="entry name" value="Mito_OM_Translocase_MSP1"/>
</dbReference>